<keyword evidence="2" id="KW-0645">Protease</keyword>
<name>A0A443S9J5_9ACAR</name>
<keyword evidence="2" id="KW-0378">Hydrolase</keyword>
<proteinExistence type="predicted"/>
<keyword evidence="2" id="KW-0862">Zinc</keyword>
<evidence type="ECO:0000256" key="1">
    <source>
        <dbReference type="PROSITE-ProRule" id="PRU01211"/>
    </source>
</evidence>
<dbReference type="PROSITE" id="PS51864">
    <property type="entry name" value="ASTACIN"/>
    <property type="match status" value="1"/>
</dbReference>
<dbReference type="EC" id="3.4.24.-" evidence="2"/>
<evidence type="ECO:0000313" key="4">
    <source>
        <dbReference type="EMBL" id="RWS24203.1"/>
    </source>
</evidence>
<dbReference type="Pfam" id="PF01400">
    <property type="entry name" value="Astacin"/>
    <property type="match status" value="1"/>
</dbReference>
<dbReference type="GO" id="GO:0004222">
    <property type="term" value="F:metalloendopeptidase activity"/>
    <property type="evidence" value="ECO:0007669"/>
    <property type="project" value="UniProtKB-UniRule"/>
</dbReference>
<dbReference type="GO" id="GO:0006508">
    <property type="term" value="P:proteolysis"/>
    <property type="evidence" value="ECO:0007669"/>
    <property type="project" value="UniProtKB-KW"/>
</dbReference>
<reference evidence="4 5" key="1">
    <citation type="journal article" date="2018" name="Gigascience">
        <title>Genomes of trombidid mites reveal novel predicted allergens and laterally-transferred genes associated with secondary metabolism.</title>
        <authorList>
            <person name="Dong X."/>
            <person name="Chaisiri K."/>
            <person name="Xia D."/>
            <person name="Armstrong S.D."/>
            <person name="Fang Y."/>
            <person name="Donnelly M.J."/>
            <person name="Kadowaki T."/>
            <person name="McGarry J.W."/>
            <person name="Darby A.C."/>
            <person name="Makepeace B.L."/>
        </authorList>
    </citation>
    <scope>NUCLEOTIDE SEQUENCE [LARGE SCALE GENOMIC DNA]</scope>
    <source>
        <strain evidence="4">UoL-UT</strain>
    </source>
</reference>
<keyword evidence="5" id="KW-1185">Reference proteome</keyword>
<keyword evidence="2" id="KW-0479">Metal-binding</keyword>
<dbReference type="AlphaFoldDB" id="A0A443S9J5"/>
<dbReference type="VEuPathDB" id="VectorBase:LDEU007833"/>
<dbReference type="EMBL" id="NCKV01005215">
    <property type="protein sequence ID" value="RWS24203.1"/>
    <property type="molecule type" value="Genomic_DNA"/>
</dbReference>
<gene>
    <name evidence="4" type="ORF">B4U80_06979</name>
</gene>
<comment type="caution">
    <text evidence="1">Lacks conserved residue(s) required for the propagation of feature annotation.</text>
</comment>
<dbReference type="SUPFAM" id="SSF55486">
    <property type="entry name" value="Metalloproteases ('zincins'), catalytic domain"/>
    <property type="match status" value="1"/>
</dbReference>
<dbReference type="InterPro" id="IPR001506">
    <property type="entry name" value="Peptidase_M12A"/>
</dbReference>
<sequence length="66" mass="7421">MSAFDYDSIMMYGSTAFSDDGQKTTMLPKVANVILTDVWLKSGASHSDIYNINTLYSCLPKYDEQQ</sequence>
<evidence type="ECO:0000259" key="3">
    <source>
        <dbReference type="PROSITE" id="PS51864"/>
    </source>
</evidence>
<dbReference type="InterPro" id="IPR024079">
    <property type="entry name" value="MetalloPept_cat_dom_sf"/>
</dbReference>
<protein>
    <recommendedName>
        <fullName evidence="2">Metalloendopeptidase</fullName>
        <ecNumber evidence="2">3.4.24.-</ecNumber>
    </recommendedName>
</protein>
<keyword evidence="2" id="KW-0482">Metalloprotease</keyword>
<dbReference type="OrthoDB" id="291007at2759"/>
<accession>A0A443S9J5</accession>
<comment type="caution">
    <text evidence="4">The sequence shown here is derived from an EMBL/GenBank/DDBJ whole genome shotgun (WGS) entry which is preliminary data.</text>
</comment>
<dbReference type="GO" id="GO:0046872">
    <property type="term" value="F:metal ion binding"/>
    <property type="evidence" value="ECO:0007669"/>
    <property type="project" value="UniProtKB-KW"/>
</dbReference>
<evidence type="ECO:0000256" key="2">
    <source>
        <dbReference type="RuleBase" id="RU361183"/>
    </source>
</evidence>
<comment type="cofactor">
    <cofactor evidence="2">
        <name>Zn(2+)</name>
        <dbReference type="ChEBI" id="CHEBI:29105"/>
    </cofactor>
    <text evidence="2">Binds 1 zinc ion per subunit.</text>
</comment>
<evidence type="ECO:0000313" key="5">
    <source>
        <dbReference type="Proteomes" id="UP000288716"/>
    </source>
</evidence>
<feature type="domain" description="Peptidase M12A" evidence="3">
    <location>
        <begin position="1"/>
        <end position="59"/>
    </location>
</feature>
<dbReference type="Gene3D" id="3.40.390.10">
    <property type="entry name" value="Collagenase (Catalytic Domain)"/>
    <property type="match status" value="1"/>
</dbReference>
<organism evidence="4 5">
    <name type="scientific">Leptotrombidium deliense</name>
    <dbReference type="NCBI Taxonomy" id="299467"/>
    <lineage>
        <taxon>Eukaryota</taxon>
        <taxon>Metazoa</taxon>
        <taxon>Ecdysozoa</taxon>
        <taxon>Arthropoda</taxon>
        <taxon>Chelicerata</taxon>
        <taxon>Arachnida</taxon>
        <taxon>Acari</taxon>
        <taxon>Acariformes</taxon>
        <taxon>Trombidiformes</taxon>
        <taxon>Prostigmata</taxon>
        <taxon>Anystina</taxon>
        <taxon>Parasitengona</taxon>
        <taxon>Trombiculoidea</taxon>
        <taxon>Trombiculidae</taxon>
        <taxon>Leptotrombidium</taxon>
    </lineage>
</organism>
<feature type="non-terminal residue" evidence="4">
    <location>
        <position position="66"/>
    </location>
</feature>
<dbReference type="PRINTS" id="PR00480">
    <property type="entry name" value="ASTACIN"/>
</dbReference>
<dbReference type="Proteomes" id="UP000288716">
    <property type="component" value="Unassembled WGS sequence"/>
</dbReference>